<proteinExistence type="inferred from homology"/>
<evidence type="ECO:0000256" key="3">
    <source>
        <dbReference type="ARBA" id="ARBA00022448"/>
    </source>
</evidence>
<organism evidence="9 10">
    <name type="scientific">Neiella holothuriorum</name>
    <dbReference type="NCBI Taxonomy" id="2870530"/>
    <lineage>
        <taxon>Bacteria</taxon>
        <taxon>Pseudomonadati</taxon>
        <taxon>Pseudomonadota</taxon>
        <taxon>Gammaproteobacteria</taxon>
        <taxon>Alteromonadales</taxon>
        <taxon>Echinimonadaceae</taxon>
        <taxon>Neiella</taxon>
    </lineage>
</organism>
<dbReference type="PANTHER" id="PTHR21716">
    <property type="entry name" value="TRANSMEMBRANE PROTEIN"/>
    <property type="match status" value="1"/>
</dbReference>
<keyword evidence="3" id="KW-0813">Transport</keyword>
<evidence type="ECO:0000256" key="7">
    <source>
        <dbReference type="ARBA" id="ARBA00023136"/>
    </source>
</evidence>
<evidence type="ECO:0000256" key="5">
    <source>
        <dbReference type="ARBA" id="ARBA00022692"/>
    </source>
</evidence>
<gene>
    <name evidence="9" type="ORF">K0504_14265</name>
</gene>
<comment type="subcellular location">
    <subcellularLocation>
        <location evidence="1">Cell membrane</location>
        <topology evidence="1">Multi-pass membrane protein</topology>
    </subcellularLocation>
</comment>
<dbReference type="Pfam" id="PF01594">
    <property type="entry name" value="AI-2E_transport"/>
    <property type="match status" value="1"/>
</dbReference>
<reference evidence="9" key="1">
    <citation type="submission" date="2021-07" db="EMBL/GenBank/DDBJ databases">
        <title>Neiella marina sp. nov., isolated from the intestinal content of sea cucumber Apostichopus japonicus.</title>
        <authorList>
            <person name="Bai X."/>
        </authorList>
    </citation>
    <scope>NUCLEOTIDE SEQUENCE</scope>
    <source>
        <strain evidence="9">126</strain>
    </source>
</reference>
<feature type="transmembrane region" description="Helical" evidence="8">
    <location>
        <begin position="68"/>
        <end position="93"/>
    </location>
</feature>
<keyword evidence="5 8" id="KW-0812">Transmembrane</keyword>
<evidence type="ECO:0000256" key="4">
    <source>
        <dbReference type="ARBA" id="ARBA00022475"/>
    </source>
</evidence>
<keyword evidence="7 8" id="KW-0472">Membrane</keyword>
<dbReference type="RefSeq" id="WP_220104821.1">
    <property type="nucleotide sequence ID" value="NZ_JAHZSS010000019.1"/>
</dbReference>
<evidence type="ECO:0000256" key="6">
    <source>
        <dbReference type="ARBA" id="ARBA00022989"/>
    </source>
</evidence>
<evidence type="ECO:0000256" key="1">
    <source>
        <dbReference type="ARBA" id="ARBA00004651"/>
    </source>
</evidence>
<dbReference type="InterPro" id="IPR002549">
    <property type="entry name" value="AI-2E-like"/>
</dbReference>
<feature type="transmembrane region" description="Helical" evidence="8">
    <location>
        <begin position="38"/>
        <end position="56"/>
    </location>
</feature>
<evidence type="ECO:0000256" key="2">
    <source>
        <dbReference type="ARBA" id="ARBA00009773"/>
    </source>
</evidence>
<feature type="transmembrane region" description="Helical" evidence="8">
    <location>
        <begin position="156"/>
        <end position="177"/>
    </location>
</feature>
<dbReference type="Proteomes" id="UP001166251">
    <property type="component" value="Unassembled WGS sequence"/>
</dbReference>
<accession>A0ABS7EIL7</accession>
<dbReference type="PANTHER" id="PTHR21716:SF53">
    <property type="entry name" value="PERMEASE PERM-RELATED"/>
    <property type="match status" value="1"/>
</dbReference>
<name>A0ABS7EIL7_9GAMM</name>
<protein>
    <submittedName>
        <fullName evidence="9">AI-2E family transporter</fullName>
    </submittedName>
</protein>
<evidence type="ECO:0000256" key="8">
    <source>
        <dbReference type="SAM" id="Phobius"/>
    </source>
</evidence>
<keyword evidence="4" id="KW-1003">Cell membrane</keyword>
<feature type="transmembrane region" description="Helical" evidence="8">
    <location>
        <begin position="278"/>
        <end position="301"/>
    </location>
</feature>
<dbReference type="EMBL" id="JAHZSS010000019">
    <property type="protein sequence ID" value="MBW8192197.1"/>
    <property type="molecule type" value="Genomic_DNA"/>
</dbReference>
<comment type="similarity">
    <text evidence="2">Belongs to the autoinducer-2 exporter (AI-2E) (TC 2.A.86) family.</text>
</comment>
<evidence type="ECO:0000313" key="9">
    <source>
        <dbReference type="EMBL" id="MBW8192197.1"/>
    </source>
</evidence>
<sequence length="360" mass="39494">MLQMMQRWYQRKFSDPAAVSLFTILLAGFLLIYFGGSLLAPILMAIALTYVLDWPVTQLELLGVRRGLASSLVLILFVGLLLIGVLGLIPLVWGQGVNLASELPIMFEKARNGLWEFQSNYPQFASKARIELVIDGMRDSVVSHGQAFLSTSLQSLVSLMTVLIYLFVVPLLVFFFLKDKKTLLAGLGKFLPANRSLVNQVGDEMNQQIVNYIRGKLIEILVVGIASYIFFVFMDLRYSALLAVVVGLSVLIPYVGATLVTIPVALVGLFQWGVTAEFGYLMLGYGIIQALDGNLLVPLLFSEAVNLHPAVIIIAVLVFGGLWGFWGVFFAIPLATLVKAVITAWPTSHHDDDGDAPQTV</sequence>
<feature type="transmembrane region" description="Helical" evidence="8">
    <location>
        <begin position="217"/>
        <end position="234"/>
    </location>
</feature>
<feature type="transmembrane region" description="Helical" evidence="8">
    <location>
        <begin position="307"/>
        <end position="332"/>
    </location>
</feature>
<keyword evidence="10" id="KW-1185">Reference proteome</keyword>
<keyword evidence="6 8" id="KW-1133">Transmembrane helix</keyword>
<feature type="transmembrane region" description="Helical" evidence="8">
    <location>
        <begin position="12"/>
        <end position="32"/>
    </location>
</feature>
<evidence type="ECO:0000313" key="10">
    <source>
        <dbReference type="Proteomes" id="UP001166251"/>
    </source>
</evidence>
<comment type="caution">
    <text evidence="9">The sequence shown here is derived from an EMBL/GenBank/DDBJ whole genome shotgun (WGS) entry which is preliminary data.</text>
</comment>
<feature type="transmembrane region" description="Helical" evidence="8">
    <location>
        <begin position="240"/>
        <end position="266"/>
    </location>
</feature>